<feature type="compositionally biased region" description="Polar residues" evidence="1">
    <location>
        <begin position="181"/>
        <end position="196"/>
    </location>
</feature>
<feature type="compositionally biased region" description="Polar residues" evidence="1">
    <location>
        <begin position="349"/>
        <end position="358"/>
    </location>
</feature>
<gene>
    <name evidence="2" type="ORF">PCHAJ_000496700</name>
</gene>
<dbReference type="Pfam" id="PF06022">
    <property type="entry name" value="Cir_Bir_Yir"/>
    <property type="match status" value="1"/>
</dbReference>
<feature type="non-terminal residue" evidence="2">
    <location>
        <position position="495"/>
    </location>
</feature>
<feature type="compositionally biased region" description="Basic and acidic residues" evidence="1">
    <location>
        <begin position="293"/>
        <end position="311"/>
    </location>
</feature>
<sequence>MHLKSIGKKDVINYMDGITLNQAYEKYLEKHKGIFDYWYLLDMMRDLKEANLKYMAEFYKLLHKICKIITGYNNNGVQNKQIYKYPSDCSLQYKNLYLNISECKPYLDLLNKLKGIYDDFSSAIKKKNSNSKLATKLKKLTPQDGKEIAAVRGFKTYNISNTKCKFAPKKNTNPKKAVKSPLQSSNQLKGGQQETPPTRKPEIKEQSSPQPAPQSPQAPASNIQIDSPGSQGRSAGASDQLPKDGVKSQNSDDGQHNPEGNSDTTKKQADTSSVQDKSQETNPTTSENTDQENAQRSEIPDTGNKGDKLKVSEPISQDKQGHQPPEHKDPPKESGSELKDKVKELDNTPIDTDTQDGSNPEPKTKQDKTDTPTSTDTGTGGPGSEPGGGKGIQVRDSGSGVGDGPGREKIDQGSSDGGTKDTTRVQSGGPDGQISNGSQGGINTSQPGTSGGSGRVTGNQGPSSHQGGDTGSGSNGENRSPGGGINDKVGSGING</sequence>
<proteinExistence type="predicted"/>
<feature type="compositionally biased region" description="Polar residues" evidence="1">
    <location>
        <begin position="247"/>
        <end position="263"/>
    </location>
</feature>
<feature type="compositionally biased region" description="Basic and acidic residues" evidence="1">
    <location>
        <begin position="319"/>
        <end position="346"/>
    </location>
</feature>
<evidence type="ECO:0000256" key="1">
    <source>
        <dbReference type="SAM" id="MobiDB-lite"/>
    </source>
</evidence>
<dbReference type="InterPro" id="IPR006477">
    <property type="entry name" value="Yir_bir_cir"/>
</dbReference>
<feature type="compositionally biased region" description="Gly residues" evidence="1">
    <location>
        <begin position="378"/>
        <end position="391"/>
    </location>
</feature>
<feature type="compositionally biased region" description="Polar residues" evidence="1">
    <location>
        <begin position="456"/>
        <end position="467"/>
    </location>
</feature>
<feature type="compositionally biased region" description="Polar residues" evidence="1">
    <location>
        <begin position="270"/>
        <end position="292"/>
    </location>
</feature>
<feature type="compositionally biased region" description="Polar residues" evidence="1">
    <location>
        <begin position="433"/>
        <end position="448"/>
    </location>
</feature>
<evidence type="ECO:0000313" key="2">
    <source>
        <dbReference type="EMBL" id="SCL84206.1"/>
    </source>
</evidence>
<name>A0A1C6WBM7_PLACU</name>
<feature type="compositionally biased region" description="Polar residues" evidence="1">
    <location>
        <begin position="222"/>
        <end position="233"/>
    </location>
</feature>
<protein>
    <submittedName>
        <fullName evidence="2">Plasmodium variant antigen protein Cir/Yir/Bir, putative</fullName>
    </submittedName>
</protein>
<accession>A0A1C6WBM7</accession>
<dbReference type="Proteomes" id="UP000507163">
    <property type="component" value="Unassembled WGS sequence"/>
</dbReference>
<feature type="compositionally biased region" description="Basic residues" evidence="1">
    <location>
        <begin position="166"/>
        <end position="178"/>
    </location>
</feature>
<feature type="region of interest" description="Disordered" evidence="1">
    <location>
        <begin position="165"/>
        <end position="495"/>
    </location>
</feature>
<organism evidence="2">
    <name type="scientific">Plasmodium chabaudi chabaudi</name>
    <dbReference type="NCBI Taxonomy" id="31271"/>
    <lineage>
        <taxon>Eukaryota</taxon>
        <taxon>Sar</taxon>
        <taxon>Alveolata</taxon>
        <taxon>Apicomplexa</taxon>
        <taxon>Aconoidasida</taxon>
        <taxon>Haemosporida</taxon>
        <taxon>Plasmodiidae</taxon>
        <taxon>Plasmodium</taxon>
        <taxon>Plasmodium (Vinckeia)</taxon>
    </lineage>
</organism>
<reference evidence="2" key="1">
    <citation type="submission" date="2016-08" db="EMBL/GenBank/DDBJ databases">
        <authorList>
            <consortium name="Pathogen Informatics"/>
        </authorList>
    </citation>
    <scope>NUCLEOTIDE SEQUENCE</scope>
    <source>
        <strain evidence="2">AJ</strain>
    </source>
</reference>
<dbReference type="AlphaFoldDB" id="A0A1C6WBM7"/>
<dbReference type="EMBL" id="FMIL01000084">
    <property type="protein sequence ID" value="SCL84206.1"/>
    <property type="molecule type" value="Genomic_DNA"/>
</dbReference>